<evidence type="ECO:0000313" key="2">
    <source>
        <dbReference type="Proteomes" id="UP000277921"/>
    </source>
</evidence>
<dbReference type="AlphaFoldDB" id="A0A3N8PLD5"/>
<dbReference type="RefSeq" id="WP_124581885.1">
    <property type="nucleotide sequence ID" value="NZ_QTQV01000014.1"/>
</dbReference>
<comment type="caution">
    <text evidence="1">The sequence shown here is derived from an EMBL/GenBank/DDBJ whole genome shotgun (WGS) entry which is preliminary data.</text>
</comment>
<dbReference type="Proteomes" id="UP000277921">
    <property type="component" value="Unassembled WGS sequence"/>
</dbReference>
<reference evidence="1 2" key="1">
    <citation type="submission" date="2018-08" db="EMBL/GenBank/DDBJ databases">
        <title>Comparative analysis of Burkholderia isolates from Puerto Rico.</title>
        <authorList>
            <person name="Hall C."/>
            <person name="Sahl J."/>
            <person name="Wagner D."/>
        </authorList>
    </citation>
    <scope>NUCLEOTIDE SEQUENCE [LARGE SCALE GENOMIC DNA]</scope>
    <source>
        <strain evidence="1 2">Bp9025</strain>
    </source>
</reference>
<organism evidence="1 2">
    <name type="scientific">Burkholderia contaminans</name>
    <dbReference type="NCBI Taxonomy" id="488447"/>
    <lineage>
        <taxon>Bacteria</taxon>
        <taxon>Pseudomonadati</taxon>
        <taxon>Pseudomonadota</taxon>
        <taxon>Betaproteobacteria</taxon>
        <taxon>Burkholderiales</taxon>
        <taxon>Burkholderiaceae</taxon>
        <taxon>Burkholderia</taxon>
        <taxon>Burkholderia cepacia complex</taxon>
    </lineage>
</organism>
<gene>
    <name evidence="1" type="ORF">DF051_23185</name>
</gene>
<proteinExistence type="predicted"/>
<name>A0A3N8PLD5_9BURK</name>
<sequence length="82" mass="9539">MRIRSTTFWARETSGIDGKRPYGDRTYFQIDMAELLGESYKRDVRGNLIEDAEKDARVERLHYETLAALQVFLMHAELTTLA</sequence>
<protein>
    <submittedName>
        <fullName evidence="1">Uncharacterized protein</fullName>
    </submittedName>
</protein>
<accession>A0A3N8PLD5</accession>
<dbReference type="EMBL" id="QTQV01000014">
    <property type="protein sequence ID" value="RQT12135.1"/>
    <property type="molecule type" value="Genomic_DNA"/>
</dbReference>
<evidence type="ECO:0000313" key="1">
    <source>
        <dbReference type="EMBL" id="RQT12135.1"/>
    </source>
</evidence>